<organism evidence="1">
    <name type="scientific">mine drainage metagenome</name>
    <dbReference type="NCBI Taxonomy" id="410659"/>
    <lineage>
        <taxon>unclassified sequences</taxon>
        <taxon>metagenomes</taxon>
        <taxon>ecological metagenomes</taxon>
    </lineage>
</organism>
<sequence length="99" mass="10608">MLVTGNLLRGFVPFAGDEHDVRRSGMRQRLGDGCGAILDEQRGGRILQTGQQILQDRTGRLAAGVVARQHDAVGAAFRGLRHQRTLARVAVAASAEHAP</sequence>
<dbReference type="EMBL" id="MLJW01006727">
    <property type="protein sequence ID" value="OIQ66264.1"/>
    <property type="molecule type" value="Genomic_DNA"/>
</dbReference>
<reference evidence="1" key="1">
    <citation type="submission" date="2016-10" db="EMBL/GenBank/DDBJ databases">
        <title>Sequence of Gallionella enrichment culture.</title>
        <authorList>
            <person name="Poehlein A."/>
            <person name="Muehling M."/>
            <person name="Daniel R."/>
        </authorList>
    </citation>
    <scope>NUCLEOTIDE SEQUENCE</scope>
</reference>
<evidence type="ECO:0000313" key="1">
    <source>
        <dbReference type="EMBL" id="OIQ66264.1"/>
    </source>
</evidence>
<name>A0A1J5P697_9ZZZZ</name>
<accession>A0A1J5P697</accession>
<dbReference type="AlphaFoldDB" id="A0A1J5P697"/>
<proteinExistence type="predicted"/>
<gene>
    <name evidence="1" type="ORF">GALL_521690</name>
</gene>
<comment type="caution">
    <text evidence="1">The sequence shown here is derived from an EMBL/GenBank/DDBJ whole genome shotgun (WGS) entry which is preliminary data.</text>
</comment>
<protein>
    <submittedName>
        <fullName evidence="1">Uncharacterized protein</fullName>
    </submittedName>
</protein>